<dbReference type="GeneID" id="55564378"/>
<protein>
    <submittedName>
        <fullName evidence="1">Nucleotidyl transferase of uncharacterized function (DUF1814)</fullName>
    </submittedName>
</protein>
<sequence>MRYQTPAALEMAAKAATRRSALDTGRAMTGFYFHRLLCRIFSDPHHAFVLKGGQSMLARTVDARATKDIDLLCRERSLERALEELKRLASADLGDYMRFTLTSADPIKVEDEYRSGLRVVFLPMLGAKSLQPIAIDLVVDEVPLERAELVTPADRIEVEGLPVCDYLVYPVESALADKLCALVERHDRRASSRVKDLVDIAVYAVTCSIDGGKLRERVLQESAVRGIALPETFCIPDEWGAPHERQYERLCSQTGLPHSLRSIDASVELAGRLFNLVYAGFADGMTWNPVTCEWE</sequence>
<organism evidence="1 2">
    <name type="scientific">Mobiluncus curtisii</name>
    <dbReference type="NCBI Taxonomy" id="2051"/>
    <lineage>
        <taxon>Bacteria</taxon>
        <taxon>Bacillati</taxon>
        <taxon>Actinomycetota</taxon>
        <taxon>Actinomycetes</taxon>
        <taxon>Actinomycetales</taxon>
        <taxon>Actinomycetaceae</taxon>
        <taxon>Mobiluncus</taxon>
    </lineage>
</organism>
<proteinExistence type="predicted"/>
<dbReference type="RefSeq" id="WP_013188655.1">
    <property type="nucleotide sequence ID" value="NZ_CP068112.1"/>
</dbReference>
<dbReference type="EMBL" id="UASJ01000001">
    <property type="protein sequence ID" value="SQB64144.1"/>
    <property type="molecule type" value="Genomic_DNA"/>
</dbReference>
<dbReference type="AlphaFoldDB" id="A0A2X2YJ57"/>
<dbReference type="Proteomes" id="UP000250245">
    <property type="component" value="Unassembled WGS sequence"/>
</dbReference>
<dbReference type="GO" id="GO:0016740">
    <property type="term" value="F:transferase activity"/>
    <property type="evidence" value="ECO:0007669"/>
    <property type="project" value="UniProtKB-KW"/>
</dbReference>
<gene>
    <name evidence="1" type="ORF">NCTC11820_00475</name>
</gene>
<dbReference type="Pfam" id="PF08843">
    <property type="entry name" value="AbiEii"/>
    <property type="match status" value="1"/>
</dbReference>
<dbReference type="OMA" id="DVYNQFF"/>
<accession>A0A2X2YJ57</accession>
<name>A0A2X2YJ57_9ACTO</name>
<evidence type="ECO:0000313" key="2">
    <source>
        <dbReference type="Proteomes" id="UP000250245"/>
    </source>
</evidence>
<evidence type="ECO:0000313" key="1">
    <source>
        <dbReference type="EMBL" id="SQB64144.1"/>
    </source>
</evidence>
<dbReference type="InterPro" id="IPR014942">
    <property type="entry name" value="AbiEii"/>
</dbReference>
<keyword evidence="1" id="KW-0808">Transferase</keyword>
<reference evidence="1 2" key="1">
    <citation type="submission" date="2018-06" db="EMBL/GenBank/DDBJ databases">
        <authorList>
            <consortium name="Pathogen Informatics"/>
            <person name="Doyle S."/>
        </authorList>
    </citation>
    <scope>NUCLEOTIDE SEQUENCE [LARGE SCALE GENOMIC DNA]</scope>
    <source>
        <strain evidence="1 2">NCTC11820</strain>
    </source>
</reference>